<evidence type="ECO:0000313" key="2">
    <source>
        <dbReference type="Proteomes" id="UP000282311"/>
    </source>
</evidence>
<keyword evidence="2" id="KW-1185">Reference proteome</keyword>
<name>A0A3B0BCQ2_9BACL</name>
<dbReference type="InterPro" id="IPR043519">
    <property type="entry name" value="NT_sf"/>
</dbReference>
<accession>A0A3B0BCQ2</accession>
<dbReference type="RefSeq" id="WP_120750997.1">
    <property type="nucleotide sequence ID" value="NZ_RBAH01000031.1"/>
</dbReference>
<dbReference type="Proteomes" id="UP000282311">
    <property type="component" value="Unassembled WGS sequence"/>
</dbReference>
<gene>
    <name evidence="1" type="ORF">D7M11_30165</name>
</gene>
<dbReference type="OrthoDB" id="7375008at2"/>
<proteinExistence type="predicted"/>
<comment type="caution">
    <text evidence="1">The sequence shown here is derived from an EMBL/GenBank/DDBJ whole genome shotgun (WGS) entry which is preliminary data.</text>
</comment>
<dbReference type="EMBL" id="RBAH01000031">
    <property type="protein sequence ID" value="RKN70540.1"/>
    <property type="molecule type" value="Genomic_DNA"/>
</dbReference>
<dbReference type="Gene3D" id="1.20.120.330">
    <property type="entry name" value="Nucleotidyltransferases domain 2"/>
    <property type="match status" value="1"/>
</dbReference>
<protein>
    <submittedName>
        <fullName evidence="1">Oxalate:formate antiporter</fullName>
    </submittedName>
</protein>
<organism evidence="1 2">
    <name type="scientific">Paenibacillus ginsengarvi</name>
    <dbReference type="NCBI Taxonomy" id="400777"/>
    <lineage>
        <taxon>Bacteria</taxon>
        <taxon>Bacillati</taxon>
        <taxon>Bacillota</taxon>
        <taxon>Bacilli</taxon>
        <taxon>Bacillales</taxon>
        <taxon>Paenibacillaceae</taxon>
        <taxon>Paenibacillus</taxon>
    </lineage>
</organism>
<dbReference type="SUPFAM" id="SSF81301">
    <property type="entry name" value="Nucleotidyltransferase"/>
    <property type="match status" value="1"/>
</dbReference>
<reference evidence="1 2" key="1">
    <citation type="journal article" date="2007" name="Int. J. Syst. Evol. Microbiol.">
        <title>Paenibacillus ginsengarvi sp. nov., isolated from soil from ginseng cultivation.</title>
        <authorList>
            <person name="Yoon M.H."/>
            <person name="Ten L.N."/>
            <person name="Im W.T."/>
        </authorList>
    </citation>
    <scope>NUCLEOTIDE SEQUENCE [LARGE SCALE GENOMIC DNA]</scope>
    <source>
        <strain evidence="1 2">KCTC 13059</strain>
    </source>
</reference>
<sequence length="267" mass="30965">MKLPVHERFIEQAKEYVRQDHRLTGLLAGGSMIHGAMDKYSDLDLIIVYDYAFRNEIMEQRIRIAERLGNLLSAFTGEHVGEPRLLICLYGPAPLHVDLKFVLVEELKIRVENPLILWERGSDITTVLSKTTPTFPFPDPQWIEDRFWVWVHYGATKLGRGELFELIDHLTFIRNDVLGPLVLIRNGHSPRGVRKLEIYASKELEELKGTIPFHSFESCYRALKNTIKMYQRLRTASEIVTKMEAERVSIEFLDKIYSDNSSSNLFN</sequence>
<evidence type="ECO:0000313" key="1">
    <source>
        <dbReference type="EMBL" id="RKN70540.1"/>
    </source>
</evidence>
<dbReference type="Gene3D" id="3.30.460.10">
    <property type="entry name" value="Beta Polymerase, domain 2"/>
    <property type="match status" value="1"/>
</dbReference>
<dbReference type="AlphaFoldDB" id="A0A3B0BCQ2"/>